<proteinExistence type="predicted"/>
<evidence type="ECO:0000256" key="1">
    <source>
        <dbReference type="SAM" id="MobiDB-lite"/>
    </source>
</evidence>
<organism evidence="2 3">
    <name type="scientific">Cricetulus griseus</name>
    <name type="common">Chinese hamster</name>
    <name type="synonym">Cricetulus barabensis griseus</name>
    <dbReference type="NCBI Taxonomy" id="10029"/>
    <lineage>
        <taxon>Eukaryota</taxon>
        <taxon>Metazoa</taxon>
        <taxon>Chordata</taxon>
        <taxon>Craniata</taxon>
        <taxon>Vertebrata</taxon>
        <taxon>Euteleostomi</taxon>
        <taxon>Mammalia</taxon>
        <taxon>Eutheria</taxon>
        <taxon>Euarchontoglires</taxon>
        <taxon>Glires</taxon>
        <taxon>Rodentia</taxon>
        <taxon>Myomorpha</taxon>
        <taxon>Muroidea</taxon>
        <taxon>Cricetidae</taxon>
        <taxon>Cricetinae</taxon>
        <taxon>Cricetulus</taxon>
    </lineage>
</organism>
<gene>
    <name evidence="2" type="ORF">I79_015369</name>
</gene>
<dbReference type="EMBL" id="JH000832">
    <property type="protein sequence ID" value="EGV92722.1"/>
    <property type="molecule type" value="Genomic_DNA"/>
</dbReference>
<feature type="region of interest" description="Disordered" evidence="1">
    <location>
        <begin position="1"/>
        <end position="24"/>
    </location>
</feature>
<accession>G3HWI6</accession>
<protein>
    <submittedName>
        <fullName evidence="2">Uncharacterized protein</fullName>
    </submittedName>
</protein>
<dbReference type="AlphaFoldDB" id="G3HWI6"/>
<reference evidence="3" key="1">
    <citation type="journal article" date="2011" name="Nat. Biotechnol.">
        <title>The genomic sequence of the Chinese hamster ovary (CHO)-K1 cell line.</title>
        <authorList>
            <person name="Xu X."/>
            <person name="Nagarajan H."/>
            <person name="Lewis N.E."/>
            <person name="Pan S."/>
            <person name="Cai Z."/>
            <person name="Liu X."/>
            <person name="Chen W."/>
            <person name="Xie M."/>
            <person name="Wang W."/>
            <person name="Hammond S."/>
            <person name="Andersen M.R."/>
            <person name="Neff N."/>
            <person name="Passarelli B."/>
            <person name="Koh W."/>
            <person name="Fan H.C."/>
            <person name="Wang J."/>
            <person name="Gui Y."/>
            <person name="Lee K.H."/>
            <person name="Betenbaugh M.J."/>
            <person name="Quake S.R."/>
            <person name="Famili I."/>
            <person name="Palsson B.O."/>
            <person name="Wang J."/>
        </authorList>
    </citation>
    <scope>NUCLEOTIDE SEQUENCE [LARGE SCALE GENOMIC DNA]</scope>
    <source>
        <strain evidence="3">CHO K1 cell line</strain>
    </source>
</reference>
<evidence type="ECO:0000313" key="2">
    <source>
        <dbReference type="EMBL" id="EGV92722.1"/>
    </source>
</evidence>
<evidence type="ECO:0000313" key="3">
    <source>
        <dbReference type="Proteomes" id="UP000001075"/>
    </source>
</evidence>
<sequence>MPAETDGTEVWGHSSKPTLLTKGTYPYADPPVNMYSVHTQGPGNGTSMLSTSSSKAGQHVG</sequence>
<dbReference type="Proteomes" id="UP000001075">
    <property type="component" value="Unassembled WGS sequence"/>
</dbReference>
<dbReference type="InParanoid" id="G3HWI6"/>
<name>G3HWI6_CRIGR</name>
<feature type="region of interest" description="Disordered" evidence="1">
    <location>
        <begin position="36"/>
        <end position="61"/>
    </location>
</feature>